<protein>
    <recommendedName>
        <fullName evidence="3">DUF4145 domain-containing protein</fullName>
    </recommendedName>
</protein>
<evidence type="ECO:0008006" key="3">
    <source>
        <dbReference type="Google" id="ProtNLM"/>
    </source>
</evidence>
<accession>A0A7W2FUV1</accession>
<sequence>MSQNGTDIRSHLIFSRGYRVSYELVIKSCKSIETELVRIGAIGKGLHEKLSSVENDLEEDLVTSIRQLATMRNKLIHEDGYEFTECDEAEFKKLADDTSKRLKAGVTLQSEKNMSNIQRKNYTVCSACEKSIVPRIVFKNNVPSKSYCPHCCALVKDLNYSWFREFGEHLYLFFCMNPKMVKFVIALVIACVVVLVV</sequence>
<reference evidence="1 2" key="1">
    <citation type="submission" date="2020-07" db="EMBL/GenBank/DDBJ databases">
        <title>Vibrio marinisediminis sp. nov., isolated from marine sediment.</title>
        <authorList>
            <person name="Ji X."/>
        </authorList>
    </citation>
    <scope>NUCLEOTIDE SEQUENCE [LARGE SCALE GENOMIC DNA]</scope>
    <source>
        <strain evidence="1 2">404</strain>
    </source>
</reference>
<evidence type="ECO:0000313" key="1">
    <source>
        <dbReference type="EMBL" id="MBA5764667.1"/>
    </source>
</evidence>
<evidence type="ECO:0000313" key="2">
    <source>
        <dbReference type="Proteomes" id="UP000571701"/>
    </source>
</evidence>
<keyword evidence="2" id="KW-1185">Reference proteome</keyword>
<organism evidence="1 2">
    <name type="scientific">Vibrio marinisediminis</name>
    <dbReference type="NCBI Taxonomy" id="2758441"/>
    <lineage>
        <taxon>Bacteria</taxon>
        <taxon>Pseudomonadati</taxon>
        <taxon>Pseudomonadota</taxon>
        <taxon>Gammaproteobacteria</taxon>
        <taxon>Vibrionales</taxon>
        <taxon>Vibrionaceae</taxon>
        <taxon>Vibrio</taxon>
    </lineage>
</organism>
<dbReference type="AlphaFoldDB" id="A0A7W2FUV1"/>
<comment type="caution">
    <text evidence="1">The sequence shown here is derived from an EMBL/GenBank/DDBJ whole genome shotgun (WGS) entry which is preliminary data.</text>
</comment>
<proteinExistence type="predicted"/>
<dbReference type="Proteomes" id="UP000571701">
    <property type="component" value="Unassembled WGS sequence"/>
</dbReference>
<dbReference type="RefSeq" id="WP_182110704.1">
    <property type="nucleotide sequence ID" value="NZ_JACFYF010000032.1"/>
</dbReference>
<dbReference type="EMBL" id="JACFYF010000032">
    <property type="protein sequence ID" value="MBA5764667.1"/>
    <property type="molecule type" value="Genomic_DNA"/>
</dbReference>
<gene>
    <name evidence="1" type="ORF">H2O73_20095</name>
</gene>
<name>A0A7W2FUV1_9VIBR</name>